<dbReference type="InterPro" id="IPR038883">
    <property type="entry name" value="AN11006-like"/>
</dbReference>
<dbReference type="Proteomes" id="UP000799757">
    <property type="component" value="Unassembled WGS sequence"/>
</dbReference>
<feature type="domain" description="DUF7730" evidence="2">
    <location>
        <begin position="97"/>
        <end position="212"/>
    </location>
</feature>
<dbReference type="InterPro" id="IPR056632">
    <property type="entry name" value="DUF7730"/>
</dbReference>
<reference evidence="3" key="1">
    <citation type="journal article" date="2020" name="Stud. Mycol.">
        <title>101 Dothideomycetes genomes: a test case for predicting lifestyles and emergence of pathogens.</title>
        <authorList>
            <person name="Haridas S."/>
            <person name="Albert R."/>
            <person name="Binder M."/>
            <person name="Bloem J."/>
            <person name="Labutti K."/>
            <person name="Salamov A."/>
            <person name="Andreopoulos B."/>
            <person name="Baker S."/>
            <person name="Barry K."/>
            <person name="Bills G."/>
            <person name="Bluhm B."/>
            <person name="Cannon C."/>
            <person name="Castanera R."/>
            <person name="Culley D."/>
            <person name="Daum C."/>
            <person name="Ezra D."/>
            <person name="Gonzalez J."/>
            <person name="Henrissat B."/>
            <person name="Kuo A."/>
            <person name="Liang C."/>
            <person name="Lipzen A."/>
            <person name="Lutzoni F."/>
            <person name="Magnuson J."/>
            <person name="Mondo S."/>
            <person name="Nolan M."/>
            <person name="Ohm R."/>
            <person name="Pangilinan J."/>
            <person name="Park H.-J."/>
            <person name="Ramirez L."/>
            <person name="Alfaro M."/>
            <person name="Sun H."/>
            <person name="Tritt A."/>
            <person name="Yoshinaga Y."/>
            <person name="Zwiers L.-H."/>
            <person name="Turgeon B."/>
            <person name="Goodwin S."/>
            <person name="Spatafora J."/>
            <person name="Crous P."/>
            <person name="Grigoriev I."/>
        </authorList>
    </citation>
    <scope>NUCLEOTIDE SEQUENCE</scope>
    <source>
        <strain evidence="3">CBS 109.77</strain>
    </source>
</reference>
<evidence type="ECO:0000256" key="1">
    <source>
        <dbReference type="SAM" id="MobiDB-lite"/>
    </source>
</evidence>
<protein>
    <recommendedName>
        <fullName evidence="2">DUF7730 domain-containing protein</fullName>
    </recommendedName>
</protein>
<evidence type="ECO:0000313" key="3">
    <source>
        <dbReference type="EMBL" id="KAF2786979.1"/>
    </source>
</evidence>
<dbReference type="EMBL" id="MU002379">
    <property type="protein sequence ID" value="KAF2786979.1"/>
    <property type="molecule type" value="Genomic_DNA"/>
</dbReference>
<dbReference type="PANTHER" id="PTHR42085:SF7">
    <property type="entry name" value="F-BOX DOMAIN-CONTAINING PROTEIN"/>
    <property type="match status" value="1"/>
</dbReference>
<dbReference type="Pfam" id="PF24864">
    <property type="entry name" value="DUF7730"/>
    <property type="match status" value="1"/>
</dbReference>
<keyword evidence="4" id="KW-1185">Reference proteome</keyword>
<proteinExistence type="predicted"/>
<dbReference type="PANTHER" id="PTHR42085">
    <property type="entry name" value="F-BOX DOMAIN-CONTAINING PROTEIN"/>
    <property type="match status" value="1"/>
</dbReference>
<evidence type="ECO:0000259" key="2">
    <source>
        <dbReference type="Pfam" id="PF24864"/>
    </source>
</evidence>
<feature type="compositionally biased region" description="Polar residues" evidence="1">
    <location>
        <begin position="74"/>
        <end position="83"/>
    </location>
</feature>
<accession>A0A6A6WSA0</accession>
<evidence type="ECO:0000313" key="4">
    <source>
        <dbReference type="Proteomes" id="UP000799757"/>
    </source>
</evidence>
<feature type="compositionally biased region" description="Polar residues" evidence="1">
    <location>
        <begin position="42"/>
        <end position="57"/>
    </location>
</feature>
<feature type="compositionally biased region" description="Low complexity" evidence="1">
    <location>
        <begin position="58"/>
        <end position="73"/>
    </location>
</feature>
<sequence>MDPQCAPDRPVRRTRSSHVRAPYACLPHKRRRTNTSTSRSSHCQTTFPTPEPSTLSEPQQSQSQPSQQPQQSSVANSAESADTPSEEPLDQRHIFPFMELPAELRVHIYRMALQRDTPLLLHLPRPIIGNSDGEGKVLEQHIIEKFPGGRHNMVGEESISPATLRLCSLVYKEARQILYGDNTFVLSLTSGIHTLSHLHQRSRSLIKSVSLTVPNHHDILDNFADVVRLGLRYCWGLKSLTIVLPMHIPDGGYLHTTTSIYSNAFHILRWLPKGGKVVLDGSGVSDSIKNVVEEEGRLMDTLDEGSYLKRQHQMPERH</sequence>
<gene>
    <name evidence="3" type="ORF">K505DRAFT_258719</name>
</gene>
<name>A0A6A6WSA0_9PLEO</name>
<dbReference type="AlphaFoldDB" id="A0A6A6WSA0"/>
<dbReference type="OrthoDB" id="2951834at2759"/>
<feature type="region of interest" description="Disordered" evidence="1">
    <location>
        <begin position="1"/>
        <end position="92"/>
    </location>
</feature>
<organism evidence="3 4">
    <name type="scientific">Melanomma pulvis-pyrius CBS 109.77</name>
    <dbReference type="NCBI Taxonomy" id="1314802"/>
    <lineage>
        <taxon>Eukaryota</taxon>
        <taxon>Fungi</taxon>
        <taxon>Dikarya</taxon>
        <taxon>Ascomycota</taxon>
        <taxon>Pezizomycotina</taxon>
        <taxon>Dothideomycetes</taxon>
        <taxon>Pleosporomycetidae</taxon>
        <taxon>Pleosporales</taxon>
        <taxon>Melanommataceae</taxon>
        <taxon>Melanomma</taxon>
    </lineage>
</organism>